<dbReference type="PANTHER" id="PTHR19367">
    <property type="entry name" value="T-CELL RECEPTOR ALPHA CHAIN V REGION"/>
    <property type="match status" value="1"/>
</dbReference>
<dbReference type="EMBL" id="JAATIS010000147">
    <property type="protein sequence ID" value="KAG2469566.1"/>
    <property type="molecule type" value="Genomic_DNA"/>
</dbReference>
<dbReference type="GO" id="GO:0042101">
    <property type="term" value="C:T cell receptor complex"/>
    <property type="evidence" value="ECO:0007669"/>
    <property type="project" value="UniProtKB-KW"/>
</dbReference>
<keyword evidence="3" id="KW-0675">Receptor</keyword>
<feature type="non-terminal residue" evidence="7">
    <location>
        <position position="79"/>
    </location>
</feature>
<dbReference type="Pfam" id="PF07686">
    <property type="entry name" value="V-set"/>
    <property type="match status" value="1"/>
</dbReference>
<reference evidence="7 8" key="1">
    <citation type="journal article" date="2021" name="Cell">
        <title>Tracing the genetic footprints of vertebrate landing in non-teleost ray-finned fishes.</title>
        <authorList>
            <person name="Bi X."/>
            <person name="Wang K."/>
            <person name="Yang L."/>
            <person name="Pan H."/>
            <person name="Jiang H."/>
            <person name="Wei Q."/>
            <person name="Fang M."/>
            <person name="Yu H."/>
            <person name="Zhu C."/>
            <person name="Cai Y."/>
            <person name="He Y."/>
            <person name="Gan X."/>
            <person name="Zeng H."/>
            <person name="Yu D."/>
            <person name="Zhu Y."/>
            <person name="Jiang H."/>
            <person name="Qiu Q."/>
            <person name="Yang H."/>
            <person name="Zhang Y.E."/>
            <person name="Wang W."/>
            <person name="Zhu M."/>
            <person name="He S."/>
            <person name="Zhang G."/>
        </authorList>
    </citation>
    <scope>NUCLEOTIDE SEQUENCE [LARGE SCALE GENOMIC DNA]</scope>
    <source>
        <strain evidence="7">Bchr_013</strain>
    </source>
</reference>
<dbReference type="SMART" id="SM00406">
    <property type="entry name" value="IGv"/>
    <property type="match status" value="1"/>
</dbReference>
<evidence type="ECO:0000256" key="4">
    <source>
        <dbReference type="ARBA" id="ARBA00023319"/>
    </source>
</evidence>
<keyword evidence="5" id="KW-1279">T cell receptor</keyword>
<dbReference type="InterPro" id="IPR007110">
    <property type="entry name" value="Ig-like_dom"/>
</dbReference>
<keyword evidence="5" id="KW-0391">Immunity</keyword>
<dbReference type="Gene3D" id="2.60.40.10">
    <property type="entry name" value="Immunoglobulins"/>
    <property type="match status" value="1"/>
</dbReference>
<dbReference type="SUPFAM" id="SSF48726">
    <property type="entry name" value="Immunoglobulin"/>
    <property type="match status" value="1"/>
</dbReference>
<dbReference type="InterPro" id="IPR013106">
    <property type="entry name" value="Ig_V-set"/>
</dbReference>
<dbReference type="InterPro" id="IPR051287">
    <property type="entry name" value="TCR_variable_region"/>
</dbReference>
<dbReference type="InterPro" id="IPR036179">
    <property type="entry name" value="Ig-like_dom_sf"/>
</dbReference>
<evidence type="ECO:0000256" key="1">
    <source>
        <dbReference type="ARBA" id="ARBA00022729"/>
    </source>
</evidence>
<evidence type="ECO:0000256" key="3">
    <source>
        <dbReference type="ARBA" id="ARBA00023170"/>
    </source>
</evidence>
<dbReference type="GO" id="GO:0002250">
    <property type="term" value="P:adaptive immune response"/>
    <property type="evidence" value="ECO:0007669"/>
    <property type="project" value="UniProtKB-KW"/>
</dbReference>
<comment type="caution">
    <text evidence="7">The sequence shown here is derived from an EMBL/GenBank/DDBJ whole genome shotgun (WGS) entry which is preliminary data.</text>
</comment>
<evidence type="ECO:0000256" key="2">
    <source>
        <dbReference type="ARBA" id="ARBA00023130"/>
    </source>
</evidence>
<evidence type="ECO:0000313" key="7">
    <source>
        <dbReference type="EMBL" id="KAG2469566.1"/>
    </source>
</evidence>
<keyword evidence="8" id="KW-1185">Reference proteome</keyword>
<proteinExistence type="predicted"/>
<evidence type="ECO:0000256" key="5">
    <source>
        <dbReference type="ARBA" id="ARBA00043266"/>
    </source>
</evidence>
<accession>A0A8X7XJZ1</accession>
<protein>
    <submittedName>
        <fullName evidence="7">HV459 protein</fullName>
    </submittedName>
</protein>
<evidence type="ECO:0000313" key="8">
    <source>
        <dbReference type="Proteomes" id="UP000886611"/>
    </source>
</evidence>
<keyword evidence="2" id="KW-1064">Adaptive immunity</keyword>
<dbReference type="PANTHER" id="PTHR19367:SF18">
    <property type="entry name" value="T CELL RECEPTOR ALPHA VARIABLE 16"/>
    <property type="match status" value="1"/>
</dbReference>
<dbReference type="Proteomes" id="UP000886611">
    <property type="component" value="Unassembled WGS sequence"/>
</dbReference>
<organism evidence="7 8">
    <name type="scientific">Polypterus senegalus</name>
    <name type="common">Senegal bichir</name>
    <dbReference type="NCBI Taxonomy" id="55291"/>
    <lineage>
        <taxon>Eukaryota</taxon>
        <taxon>Metazoa</taxon>
        <taxon>Chordata</taxon>
        <taxon>Craniata</taxon>
        <taxon>Vertebrata</taxon>
        <taxon>Euteleostomi</taxon>
        <taxon>Actinopterygii</taxon>
        <taxon>Polypteriformes</taxon>
        <taxon>Polypteridae</taxon>
        <taxon>Polypterus</taxon>
    </lineage>
</organism>
<keyword evidence="4" id="KW-0393">Immunoglobulin domain</keyword>
<dbReference type="InterPro" id="IPR013783">
    <property type="entry name" value="Ig-like_fold"/>
</dbReference>
<evidence type="ECO:0000259" key="6">
    <source>
        <dbReference type="PROSITE" id="PS50835"/>
    </source>
</evidence>
<gene>
    <name evidence="7" type="primary">Ighv459</name>
    <name evidence="7" type="ORF">GTO96_0022877</name>
</gene>
<feature type="domain" description="Ig-like" evidence="6">
    <location>
        <begin position="1"/>
        <end position="79"/>
    </location>
</feature>
<dbReference type="PROSITE" id="PS50835">
    <property type="entry name" value="IG_LIKE"/>
    <property type="match status" value="1"/>
</dbReference>
<feature type="non-terminal residue" evidence="7">
    <location>
        <position position="1"/>
    </location>
</feature>
<dbReference type="AlphaFoldDB" id="A0A8X7XJZ1"/>
<name>A0A8X7XJZ1_POLSE</name>
<keyword evidence="1" id="KW-0732">Signal</keyword>
<sequence>MKEGNMGSYYMYWYKQTHDKLLKFVNREGKSYGEGFKERFASELSSSNNKFALLISSTILADSGVYYCAASYTLTDLFS</sequence>